<evidence type="ECO:0000313" key="3">
    <source>
        <dbReference type="Proteomes" id="UP001201980"/>
    </source>
</evidence>
<organism evidence="2 3">
    <name type="scientific">Zalerion maritima</name>
    <dbReference type="NCBI Taxonomy" id="339359"/>
    <lineage>
        <taxon>Eukaryota</taxon>
        <taxon>Fungi</taxon>
        <taxon>Dikarya</taxon>
        <taxon>Ascomycota</taxon>
        <taxon>Pezizomycotina</taxon>
        <taxon>Sordariomycetes</taxon>
        <taxon>Lulworthiomycetidae</taxon>
        <taxon>Lulworthiales</taxon>
        <taxon>Lulworthiaceae</taxon>
        <taxon>Zalerion</taxon>
    </lineage>
</organism>
<feature type="signal peptide" evidence="1">
    <location>
        <begin position="1"/>
        <end position="19"/>
    </location>
</feature>
<evidence type="ECO:0000313" key="2">
    <source>
        <dbReference type="EMBL" id="KAJ2903875.1"/>
    </source>
</evidence>
<dbReference type="EMBL" id="JAKWBI020000069">
    <property type="protein sequence ID" value="KAJ2903875.1"/>
    <property type="molecule type" value="Genomic_DNA"/>
</dbReference>
<name>A0AAD5RUS2_9PEZI</name>
<keyword evidence="3" id="KW-1185">Reference proteome</keyword>
<dbReference type="AlphaFoldDB" id="A0AAD5RUS2"/>
<proteinExistence type="predicted"/>
<protein>
    <recommendedName>
        <fullName evidence="4">Cell wall protein PhiA</fullName>
    </recommendedName>
</protein>
<comment type="caution">
    <text evidence="2">The sequence shown here is derived from an EMBL/GenBank/DDBJ whole genome shotgun (WGS) entry which is preliminary data.</text>
</comment>
<sequence length="202" mass="20955">MPAAKFIALATALLGAVSASPCKPTGSGSGSNSTDTFISTGTTFSLMALRSGSEVHFQTFSAAKGSFFLALPSSNATCTDGSEPDSATFTLSEDGELLLYGEEPQQKAFADRSGMGQGKFGYMGGNDTAGTRWETTGFELDETNDLTLNGAEFLACPNSIDSAWSVWMNAGVENPAGNEGCLGIMARAVKATDPVMCEYTTS</sequence>
<evidence type="ECO:0008006" key="4">
    <source>
        <dbReference type="Google" id="ProtNLM"/>
    </source>
</evidence>
<evidence type="ECO:0000256" key="1">
    <source>
        <dbReference type="SAM" id="SignalP"/>
    </source>
</evidence>
<gene>
    <name evidence="2" type="ORF">MKZ38_009258</name>
</gene>
<dbReference type="Proteomes" id="UP001201980">
    <property type="component" value="Unassembled WGS sequence"/>
</dbReference>
<reference evidence="2" key="1">
    <citation type="submission" date="2022-07" db="EMBL/GenBank/DDBJ databases">
        <title>Draft genome sequence of Zalerion maritima ATCC 34329, a (micro)plastics degrading marine fungus.</title>
        <authorList>
            <person name="Paco A."/>
            <person name="Goncalves M.F.M."/>
            <person name="Rocha-Santos T.A.P."/>
            <person name="Alves A."/>
        </authorList>
    </citation>
    <scope>NUCLEOTIDE SEQUENCE</scope>
    <source>
        <strain evidence="2">ATCC 34329</strain>
    </source>
</reference>
<accession>A0AAD5RUS2</accession>
<feature type="chain" id="PRO_5042160357" description="Cell wall protein PhiA" evidence="1">
    <location>
        <begin position="20"/>
        <end position="202"/>
    </location>
</feature>
<keyword evidence="1" id="KW-0732">Signal</keyword>